<name>A0A6J6PGR5_9ZZZZ</name>
<accession>A0A6J6PGR5</accession>
<evidence type="ECO:0000256" key="1">
    <source>
        <dbReference type="SAM" id="Phobius"/>
    </source>
</evidence>
<dbReference type="AlphaFoldDB" id="A0A6J6PGR5"/>
<keyword evidence="1" id="KW-0812">Transmembrane</keyword>
<dbReference type="GO" id="GO:0016020">
    <property type="term" value="C:membrane"/>
    <property type="evidence" value="ECO:0007669"/>
    <property type="project" value="InterPro"/>
</dbReference>
<evidence type="ECO:0000313" key="2">
    <source>
        <dbReference type="EMBL" id="CAB4697787.1"/>
    </source>
</evidence>
<feature type="transmembrane region" description="Helical" evidence="1">
    <location>
        <begin position="71"/>
        <end position="91"/>
    </location>
</feature>
<keyword evidence="1" id="KW-0472">Membrane</keyword>
<proteinExistence type="predicted"/>
<dbReference type="InterPro" id="IPR003425">
    <property type="entry name" value="CCB3/YggT"/>
</dbReference>
<feature type="transmembrane region" description="Helical" evidence="1">
    <location>
        <begin position="12"/>
        <end position="34"/>
    </location>
</feature>
<organism evidence="2">
    <name type="scientific">freshwater metagenome</name>
    <dbReference type="NCBI Taxonomy" id="449393"/>
    <lineage>
        <taxon>unclassified sequences</taxon>
        <taxon>metagenomes</taxon>
        <taxon>ecological metagenomes</taxon>
    </lineage>
</organism>
<sequence length="95" mass="11389">MLLLDSITELQLFVSAFAWVYWLAMLLHILSSWLQLPYALRPVQRFLYDICDPYLRFWRRIVPLRFGPLDFSPYIALFAIWIGARVINTILNQFH</sequence>
<reference evidence="2" key="1">
    <citation type="submission" date="2020-05" db="EMBL/GenBank/DDBJ databases">
        <authorList>
            <person name="Chiriac C."/>
            <person name="Salcher M."/>
            <person name="Ghai R."/>
            <person name="Kavagutti S V."/>
        </authorList>
    </citation>
    <scope>NUCLEOTIDE SEQUENCE</scope>
</reference>
<dbReference type="Pfam" id="PF02325">
    <property type="entry name" value="CCB3_YggT"/>
    <property type="match status" value="1"/>
</dbReference>
<protein>
    <submittedName>
        <fullName evidence="2">Unannotated protein</fullName>
    </submittedName>
</protein>
<dbReference type="EMBL" id="CAEZXP010000003">
    <property type="protein sequence ID" value="CAB4697787.1"/>
    <property type="molecule type" value="Genomic_DNA"/>
</dbReference>
<keyword evidence="1" id="KW-1133">Transmembrane helix</keyword>
<gene>
    <name evidence="2" type="ORF">UFOPK2399_01140</name>
</gene>